<feature type="region of interest" description="Disordered" evidence="2">
    <location>
        <begin position="83"/>
        <end position="183"/>
    </location>
</feature>
<protein>
    <submittedName>
        <fullName evidence="3">Uncharacterized protein</fullName>
    </submittedName>
</protein>
<proteinExistence type="inferred from homology"/>
<feature type="region of interest" description="Disordered" evidence="2">
    <location>
        <begin position="204"/>
        <end position="260"/>
    </location>
</feature>
<gene>
    <name evidence="3" type="ORF">ZIOFF_068825</name>
</gene>
<dbReference type="Pfam" id="PF04484">
    <property type="entry name" value="QWRF"/>
    <property type="match status" value="1"/>
</dbReference>
<dbReference type="GO" id="GO:0005880">
    <property type="term" value="C:nuclear microtubule"/>
    <property type="evidence" value="ECO:0007669"/>
    <property type="project" value="TreeGrafter"/>
</dbReference>
<accession>A0A8J5CCX0</accession>
<evidence type="ECO:0000313" key="3">
    <source>
        <dbReference type="EMBL" id="KAG6471384.1"/>
    </source>
</evidence>
<evidence type="ECO:0000256" key="2">
    <source>
        <dbReference type="SAM" id="MobiDB-lite"/>
    </source>
</evidence>
<comment type="caution">
    <text evidence="3">The sequence shown here is derived from an EMBL/GenBank/DDBJ whole genome shotgun (WGS) entry which is preliminary data.</text>
</comment>
<dbReference type="InterPro" id="IPR007573">
    <property type="entry name" value="QWRF"/>
</dbReference>
<feature type="compositionally biased region" description="Low complexity" evidence="2">
    <location>
        <begin position="133"/>
        <end position="143"/>
    </location>
</feature>
<feature type="region of interest" description="Disordered" evidence="2">
    <location>
        <begin position="13"/>
        <end position="70"/>
    </location>
</feature>
<name>A0A8J5CCX0_ZINOF</name>
<feature type="compositionally biased region" description="Low complexity" evidence="2">
    <location>
        <begin position="83"/>
        <end position="126"/>
    </location>
</feature>
<feature type="region of interest" description="Disordered" evidence="2">
    <location>
        <begin position="347"/>
        <end position="367"/>
    </location>
</feature>
<dbReference type="EMBL" id="JACMSC010000020">
    <property type="protein sequence ID" value="KAG6471384.1"/>
    <property type="molecule type" value="Genomic_DNA"/>
</dbReference>
<dbReference type="AlphaFoldDB" id="A0A8J5CCX0"/>
<sequence>MATTIPVVSALDAARNVSASRVRPQKKVQNPSPSPRRRDPSISSRAPLSSCEKDNAAAPKPPRGKEINSRYLATSFPSSFSALASKGGSLSSAPTRSSSKGTSFTSSSCSTSIASSSSSSSSTATSSHRRFRSPIPASRPSSPMALPPTSLPTRSKSVDRTRPIETSARRPARESTELSSAAAKALRTTTRSLSVSFQGESFSYQTSMARPASPCPIRKPTPERRTSIVPSSTPTRNSSKSESYRALENHHRWPAARTQQSISLTRSLDCSAPENVSVLAAMRSLRQSTVLHEGARRASFDGGEFSLSFDTDSLSSGGNPELLEFNTLPPRGPVTPRGRDVPARFLLERGKPKPSPGGKCTASSKPVPAKKSFINGLLSSPLISSSPRHCPSRPSSPGKLAIISPRGSPGVQRVPISPITSSSDTVPLSSNGSSMLGMVADIKRGKYGERQLEDAHRLRLLNNRQLQWRWVNAQLKDTFLVQKLTAEKHLYGAWITTSEVHKSLAVNKLQLQTKKQYLKLNSILKGQVRYKEHTSALSGAIEALKASTIRLPVVNGAKADFQEVRNAVGSAVDVMQAMGTSICAILSKVLGRSSMVSELAELAVKEQAMMDQCRDLLSAVAVMHVKQCSLLGHIAQLRRPSLIQP</sequence>
<reference evidence="3 4" key="1">
    <citation type="submission" date="2020-08" db="EMBL/GenBank/DDBJ databases">
        <title>Plant Genome Project.</title>
        <authorList>
            <person name="Zhang R.-G."/>
        </authorList>
    </citation>
    <scope>NUCLEOTIDE SEQUENCE [LARGE SCALE GENOMIC DNA]</scope>
    <source>
        <tissue evidence="3">Rhizome</tissue>
    </source>
</reference>
<organism evidence="3 4">
    <name type="scientific">Zingiber officinale</name>
    <name type="common">Ginger</name>
    <name type="synonym">Amomum zingiber</name>
    <dbReference type="NCBI Taxonomy" id="94328"/>
    <lineage>
        <taxon>Eukaryota</taxon>
        <taxon>Viridiplantae</taxon>
        <taxon>Streptophyta</taxon>
        <taxon>Embryophyta</taxon>
        <taxon>Tracheophyta</taxon>
        <taxon>Spermatophyta</taxon>
        <taxon>Magnoliopsida</taxon>
        <taxon>Liliopsida</taxon>
        <taxon>Zingiberales</taxon>
        <taxon>Zingiberaceae</taxon>
        <taxon>Zingiber</taxon>
    </lineage>
</organism>
<dbReference type="GO" id="GO:0051225">
    <property type="term" value="P:spindle assembly"/>
    <property type="evidence" value="ECO:0007669"/>
    <property type="project" value="TreeGrafter"/>
</dbReference>
<dbReference type="GO" id="GO:0008017">
    <property type="term" value="F:microtubule binding"/>
    <property type="evidence" value="ECO:0007669"/>
    <property type="project" value="TreeGrafter"/>
</dbReference>
<feature type="compositionally biased region" description="Polar residues" evidence="2">
    <location>
        <begin position="228"/>
        <end position="241"/>
    </location>
</feature>
<dbReference type="GO" id="GO:0005737">
    <property type="term" value="C:cytoplasm"/>
    <property type="evidence" value="ECO:0007669"/>
    <property type="project" value="TreeGrafter"/>
</dbReference>
<comment type="similarity">
    <text evidence="1">Belongs to the QWRF family.</text>
</comment>
<feature type="compositionally biased region" description="Basic and acidic residues" evidence="2">
    <location>
        <begin position="242"/>
        <end position="251"/>
    </location>
</feature>
<feature type="compositionally biased region" description="Basic and acidic residues" evidence="2">
    <location>
        <begin position="156"/>
        <end position="176"/>
    </location>
</feature>
<dbReference type="Proteomes" id="UP000734854">
    <property type="component" value="Unassembled WGS sequence"/>
</dbReference>
<evidence type="ECO:0000256" key="1">
    <source>
        <dbReference type="ARBA" id="ARBA00010016"/>
    </source>
</evidence>
<dbReference type="PANTHER" id="PTHR31807">
    <property type="entry name" value="AUGMIN FAMILY MEMBER"/>
    <property type="match status" value="1"/>
</dbReference>
<dbReference type="PANTHER" id="PTHR31807:SF2">
    <property type="entry name" value="PROTEIN SNOWY COTYLEDON 3"/>
    <property type="match status" value="1"/>
</dbReference>
<keyword evidence="4" id="KW-1185">Reference proteome</keyword>
<evidence type="ECO:0000313" key="4">
    <source>
        <dbReference type="Proteomes" id="UP000734854"/>
    </source>
</evidence>